<dbReference type="GO" id="GO:0008233">
    <property type="term" value="F:peptidase activity"/>
    <property type="evidence" value="ECO:0007669"/>
    <property type="project" value="UniProtKB-KW"/>
</dbReference>
<dbReference type="InterPro" id="IPR008503">
    <property type="entry name" value="Asp_endopeptidase"/>
</dbReference>
<evidence type="ECO:0000313" key="3">
    <source>
        <dbReference type="Proteomes" id="UP000503482"/>
    </source>
</evidence>
<keyword evidence="3" id="KW-1185">Reference proteome</keyword>
<reference evidence="2 3" key="1">
    <citation type="submission" date="2020-05" db="EMBL/GenBank/DDBJ databases">
        <title>Complete genome sequencing of Campylobacter and Arcobacter type strains.</title>
        <authorList>
            <person name="Miller W.G."/>
            <person name="Yee E."/>
        </authorList>
    </citation>
    <scope>NUCLEOTIDE SEQUENCE [LARGE SCALE GENOMIC DNA]</scope>
    <source>
        <strain evidence="2 3">LMG 26156</strain>
    </source>
</reference>
<dbReference type="PANTHER" id="PTHR38037:SF2">
    <property type="entry name" value="ATP-DEPENDENT ZINC PROTEASE DOMAIN-CONTAINING PROTEIN-RELATED"/>
    <property type="match status" value="1"/>
</dbReference>
<keyword evidence="2" id="KW-0378">Hydrolase</keyword>
<protein>
    <submittedName>
        <fullName evidence="2">ATP-dependent zinc protease</fullName>
    </submittedName>
</protein>
<evidence type="ECO:0000313" key="2">
    <source>
        <dbReference type="EMBL" id="QKF68367.1"/>
    </source>
</evidence>
<dbReference type="Proteomes" id="UP000503482">
    <property type="component" value="Chromosome"/>
</dbReference>
<gene>
    <name evidence="2" type="ORF">AVENP_2892</name>
</gene>
<organism evidence="2 3">
    <name type="scientific">Arcobacter venerupis</name>
    <dbReference type="NCBI Taxonomy" id="1054033"/>
    <lineage>
        <taxon>Bacteria</taxon>
        <taxon>Pseudomonadati</taxon>
        <taxon>Campylobacterota</taxon>
        <taxon>Epsilonproteobacteria</taxon>
        <taxon>Campylobacterales</taxon>
        <taxon>Arcobacteraceae</taxon>
        <taxon>Arcobacter</taxon>
    </lineage>
</organism>
<accession>A0AAE7BDL9</accession>
<evidence type="ECO:0000259" key="1">
    <source>
        <dbReference type="Pfam" id="PF05618"/>
    </source>
</evidence>
<proteinExistence type="predicted"/>
<dbReference type="SUPFAM" id="SSF50630">
    <property type="entry name" value="Acid proteases"/>
    <property type="match status" value="1"/>
</dbReference>
<dbReference type="AlphaFoldDB" id="A0AAE7BDL9"/>
<feature type="domain" description="Retropepsin-like aspartic endopeptidase" evidence="1">
    <location>
        <begin position="6"/>
        <end position="138"/>
    </location>
</feature>
<dbReference type="EMBL" id="CP053840">
    <property type="protein sequence ID" value="QKF68367.1"/>
    <property type="molecule type" value="Genomic_DNA"/>
</dbReference>
<keyword evidence="2" id="KW-0645">Protease</keyword>
<dbReference type="KEGG" id="avp:AVENP_2892"/>
<dbReference type="GO" id="GO:0006508">
    <property type="term" value="P:proteolysis"/>
    <property type="evidence" value="ECO:0007669"/>
    <property type="project" value="UniProtKB-KW"/>
</dbReference>
<name>A0AAE7BDL9_9BACT</name>
<dbReference type="InterPro" id="IPR021109">
    <property type="entry name" value="Peptidase_aspartic_dom_sf"/>
</dbReference>
<dbReference type="PANTHER" id="PTHR38037">
    <property type="entry name" value="ZN_PROTEASE DOMAIN-CONTAINING PROTEIN"/>
    <property type="match status" value="1"/>
</dbReference>
<dbReference type="Gene3D" id="2.40.70.10">
    <property type="entry name" value="Acid Proteases"/>
    <property type="match status" value="1"/>
</dbReference>
<dbReference type="Pfam" id="PF05618">
    <property type="entry name" value="Zn_protease"/>
    <property type="match status" value="1"/>
</dbReference>
<sequence>MSQKRVIGRREIISILDLELFELDAKVDTGADSNSLHCDDIFIDDENFVHFTLLDEIHPAYHGKKMKIPLYKLKRVKSSNGTVQLRASIKVDILFFGKKYKTIVSLTNRSDMKYPMLIGRKFLTDRFLVDVSQEYLTKAK</sequence>
<dbReference type="RefSeq" id="WP_128359609.1">
    <property type="nucleotide sequence ID" value="NZ_CP053840.1"/>
</dbReference>